<organism evidence="1 2">
    <name type="scientific">Gemmobacter lanyuensis</name>
    <dbReference type="NCBI Taxonomy" id="1054497"/>
    <lineage>
        <taxon>Bacteria</taxon>
        <taxon>Pseudomonadati</taxon>
        <taxon>Pseudomonadota</taxon>
        <taxon>Alphaproteobacteria</taxon>
        <taxon>Rhodobacterales</taxon>
        <taxon>Paracoccaceae</taxon>
        <taxon>Gemmobacter</taxon>
    </lineage>
</organism>
<keyword evidence="2" id="KW-1185">Reference proteome</keyword>
<dbReference type="EMBL" id="BMYQ01000001">
    <property type="protein sequence ID" value="GGW21329.1"/>
    <property type="molecule type" value="Genomic_DNA"/>
</dbReference>
<reference evidence="1" key="1">
    <citation type="journal article" date="2014" name="Int. J. Syst. Evol. Microbiol.">
        <title>Complete genome sequence of Corynebacterium casei LMG S-19264T (=DSM 44701T), isolated from a smear-ripened cheese.</title>
        <authorList>
            <consortium name="US DOE Joint Genome Institute (JGI-PGF)"/>
            <person name="Walter F."/>
            <person name="Albersmeier A."/>
            <person name="Kalinowski J."/>
            <person name="Ruckert C."/>
        </authorList>
    </citation>
    <scope>NUCLEOTIDE SEQUENCE</scope>
    <source>
        <strain evidence="1">KCTC 23714</strain>
    </source>
</reference>
<gene>
    <name evidence="1" type="ORF">GCM10011452_01260</name>
</gene>
<proteinExistence type="predicted"/>
<evidence type="ECO:0000313" key="2">
    <source>
        <dbReference type="Proteomes" id="UP000628984"/>
    </source>
</evidence>
<name>A0A918IM36_9RHOB</name>
<sequence>MATDRASWLARMDEICAEEGYFEPLGARHHAFFADEGATLLVTFESLDAIRARPNQMPFGLSIAEEKGWSQLCLIAEGETWYRDPAIYRYFDRLVDDAFFEDFDHVVFYGAGMAGYAACAYSVCAPGATVVALAPRATLDPAVAGWDRRDLAQRRLNFTDRFGYAPDMVEGAGEVFVIYDPRVTEDAMHAALFTKPFVTKLRTPFLGDRMEQALNAMGVLPPLLRTACEGRMTALEFHRLWRRRRVFGPYLKNILGHVEGEGRIARAISICRSVNARVSAPRFRRRQAELEAQLASRSES</sequence>
<evidence type="ECO:0008006" key="3">
    <source>
        <dbReference type="Google" id="ProtNLM"/>
    </source>
</evidence>
<comment type="caution">
    <text evidence="1">The sequence shown here is derived from an EMBL/GenBank/DDBJ whole genome shotgun (WGS) entry which is preliminary data.</text>
</comment>
<reference evidence="1" key="2">
    <citation type="submission" date="2020-09" db="EMBL/GenBank/DDBJ databases">
        <authorList>
            <person name="Sun Q."/>
            <person name="Kim S."/>
        </authorList>
    </citation>
    <scope>NUCLEOTIDE SEQUENCE</scope>
    <source>
        <strain evidence="1">KCTC 23714</strain>
    </source>
</reference>
<protein>
    <recommendedName>
        <fullName evidence="3">Phosphoadenosine phosphosulfate reductase</fullName>
    </recommendedName>
</protein>
<evidence type="ECO:0000313" key="1">
    <source>
        <dbReference type="EMBL" id="GGW21329.1"/>
    </source>
</evidence>
<dbReference type="RefSeq" id="WP_189631876.1">
    <property type="nucleotide sequence ID" value="NZ_BMYQ01000001.1"/>
</dbReference>
<dbReference type="AlphaFoldDB" id="A0A918IM36"/>
<dbReference type="Proteomes" id="UP000628984">
    <property type="component" value="Unassembled WGS sequence"/>
</dbReference>
<accession>A0A918IM36</accession>